<dbReference type="InterPro" id="IPR029039">
    <property type="entry name" value="Flavoprotein-like_sf"/>
</dbReference>
<protein>
    <submittedName>
        <fullName evidence="2">NAD(P)H-dependent oxidoreductase</fullName>
    </submittedName>
</protein>
<evidence type="ECO:0000313" key="3">
    <source>
        <dbReference type="Proteomes" id="UP000474758"/>
    </source>
</evidence>
<organism evidence="2 3">
    <name type="scientific">Paragemmobacter kunshanensis</name>
    <dbReference type="NCBI Taxonomy" id="2583234"/>
    <lineage>
        <taxon>Bacteria</taxon>
        <taxon>Pseudomonadati</taxon>
        <taxon>Pseudomonadota</taxon>
        <taxon>Alphaproteobacteria</taxon>
        <taxon>Rhodobacterales</taxon>
        <taxon>Paracoccaceae</taxon>
        <taxon>Paragemmobacter</taxon>
    </lineage>
</organism>
<name>A0A6M1TPY2_9RHOB</name>
<dbReference type="GO" id="GO:0016491">
    <property type="term" value="F:oxidoreductase activity"/>
    <property type="evidence" value="ECO:0007669"/>
    <property type="project" value="InterPro"/>
</dbReference>
<dbReference type="Pfam" id="PF03358">
    <property type="entry name" value="FMN_red"/>
    <property type="match status" value="1"/>
</dbReference>
<gene>
    <name evidence="2" type="ORF">G5V65_15385</name>
</gene>
<dbReference type="EMBL" id="JAALFE010000016">
    <property type="protein sequence ID" value="NGQ92279.1"/>
    <property type="molecule type" value="Genomic_DNA"/>
</dbReference>
<proteinExistence type="predicted"/>
<dbReference type="RefSeq" id="WP_165051778.1">
    <property type="nucleotide sequence ID" value="NZ_JAALFE010000016.1"/>
</dbReference>
<dbReference type="Gene3D" id="3.40.50.360">
    <property type="match status" value="1"/>
</dbReference>
<dbReference type="GO" id="GO:0005829">
    <property type="term" value="C:cytosol"/>
    <property type="evidence" value="ECO:0007669"/>
    <property type="project" value="TreeGrafter"/>
</dbReference>
<dbReference type="PANTHER" id="PTHR30543">
    <property type="entry name" value="CHROMATE REDUCTASE"/>
    <property type="match status" value="1"/>
</dbReference>
<evidence type="ECO:0000259" key="1">
    <source>
        <dbReference type="Pfam" id="PF03358"/>
    </source>
</evidence>
<sequence>MLTLLGIPGALRQASTNRLLLAEARRAFGEAVQTEADLRLPLFDEDLEIAEGFPPGVLALHGQIRAADAIVISTPEYNKALPGVLKNALDWVSRVPGAAWREKPVAILSAADGRAGGERSQYSLRLCLTPFRPRLITGPEVLIAQSRSAFDAEGRLMDERSRKGLAELMQILRHEAEAEAARRG</sequence>
<dbReference type="AlphaFoldDB" id="A0A6M1TPY2"/>
<feature type="domain" description="NADPH-dependent FMN reductase-like" evidence="1">
    <location>
        <begin position="4"/>
        <end position="145"/>
    </location>
</feature>
<comment type="caution">
    <text evidence="2">The sequence shown here is derived from an EMBL/GenBank/DDBJ whole genome shotgun (WGS) entry which is preliminary data.</text>
</comment>
<dbReference type="GO" id="GO:0010181">
    <property type="term" value="F:FMN binding"/>
    <property type="evidence" value="ECO:0007669"/>
    <property type="project" value="TreeGrafter"/>
</dbReference>
<evidence type="ECO:0000313" key="2">
    <source>
        <dbReference type="EMBL" id="NGQ92279.1"/>
    </source>
</evidence>
<dbReference type="PANTHER" id="PTHR30543:SF21">
    <property type="entry name" value="NAD(P)H-DEPENDENT FMN REDUCTASE LOT6"/>
    <property type="match status" value="1"/>
</dbReference>
<dbReference type="SUPFAM" id="SSF52218">
    <property type="entry name" value="Flavoproteins"/>
    <property type="match status" value="1"/>
</dbReference>
<accession>A0A6M1TPY2</accession>
<dbReference type="InterPro" id="IPR005025">
    <property type="entry name" value="FMN_Rdtase-like_dom"/>
</dbReference>
<reference evidence="2 3" key="1">
    <citation type="submission" date="2020-02" db="EMBL/GenBank/DDBJ databases">
        <title>Rhodobacter translucens sp. nov., a novel bacterium isolated from activated sludge.</title>
        <authorList>
            <person name="Liu J."/>
        </authorList>
    </citation>
    <scope>NUCLEOTIDE SEQUENCE [LARGE SCALE GENOMIC DNA]</scope>
    <source>
        <strain evidence="2 3">HX-7-19</strain>
    </source>
</reference>
<dbReference type="InterPro" id="IPR050712">
    <property type="entry name" value="NAD(P)H-dep_reductase"/>
</dbReference>
<keyword evidence="3" id="KW-1185">Reference proteome</keyword>
<dbReference type="Proteomes" id="UP000474758">
    <property type="component" value="Unassembled WGS sequence"/>
</dbReference>